<feature type="transmembrane region" description="Helical" evidence="7">
    <location>
        <begin position="314"/>
        <end position="342"/>
    </location>
</feature>
<accession>A0ABQ6MSA2</accession>
<feature type="compositionally biased region" description="Low complexity" evidence="6">
    <location>
        <begin position="59"/>
        <end position="68"/>
    </location>
</feature>
<evidence type="ECO:0000313" key="8">
    <source>
        <dbReference type="EMBL" id="GMI32195.1"/>
    </source>
</evidence>
<keyword evidence="9" id="KW-1185">Reference proteome</keyword>
<dbReference type="Pfam" id="PF09815">
    <property type="entry name" value="XK-related"/>
    <property type="match status" value="1"/>
</dbReference>
<evidence type="ECO:0000256" key="6">
    <source>
        <dbReference type="SAM" id="MobiDB-lite"/>
    </source>
</evidence>
<gene>
    <name evidence="8" type="ORF">TeGR_g11752</name>
</gene>
<evidence type="ECO:0000313" key="9">
    <source>
        <dbReference type="Proteomes" id="UP001165060"/>
    </source>
</evidence>
<comment type="caution">
    <text evidence="8">The sequence shown here is derived from an EMBL/GenBank/DDBJ whole genome shotgun (WGS) entry which is preliminary data.</text>
</comment>
<evidence type="ECO:0000256" key="3">
    <source>
        <dbReference type="ARBA" id="ARBA00022692"/>
    </source>
</evidence>
<evidence type="ECO:0000256" key="1">
    <source>
        <dbReference type="ARBA" id="ARBA00004141"/>
    </source>
</evidence>
<feature type="transmembrane region" description="Helical" evidence="7">
    <location>
        <begin position="475"/>
        <end position="500"/>
    </location>
</feature>
<dbReference type="EMBL" id="BRYB01003183">
    <property type="protein sequence ID" value="GMI32195.1"/>
    <property type="molecule type" value="Genomic_DNA"/>
</dbReference>
<evidence type="ECO:0000256" key="2">
    <source>
        <dbReference type="ARBA" id="ARBA00008789"/>
    </source>
</evidence>
<feature type="transmembrane region" description="Helical" evidence="7">
    <location>
        <begin position="184"/>
        <end position="202"/>
    </location>
</feature>
<proteinExistence type="inferred from homology"/>
<reference evidence="8 9" key="1">
    <citation type="journal article" date="2023" name="Commun. Biol.">
        <title>Genome analysis of Parmales, the sister group of diatoms, reveals the evolutionary specialization of diatoms from phago-mixotrophs to photoautotrophs.</title>
        <authorList>
            <person name="Ban H."/>
            <person name="Sato S."/>
            <person name="Yoshikawa S."/>
            <person name="Yamada K."/>
            <person name="Nakamura Y."/>
            <person name="Ichinomiya M."/>
            <person name="Sato N."/>
            <person name="Blanc-Mathieu R."/>
            <person name="Endo H."/>
            <person name="Kuwata A."/>
            <person name="Ogata H."/>
        </authorList>
    </citation>
    <scope>NUCLEOTIDE SEQUENCE [LARGE SCALE GENOMIC DNA]</scope>
</reference>
<name>A0ABQ6MSA2_9STRA</name>
<sequence length="666" mass="73561">MAMAASEELIRAASSMRHLPEDVFEDRLRAYIKENLHVRHRGIREEEDLLDGDEKKPAAEPAPDTETAIVPYTGDEDAESKEFQAGRRASLVLGDAGGDIMTAMKTGALHDLSLLKRLTDAQVKFLARSFIDCVKVSNDTVKDVALWFDKKMPVNVAEEHKALLANVLGLLQQVARLIRPMAKMSRVGVAVKVFLTTVFSYADLTTDALVIRTLYDKELIGFANAGTACVVVCVASQTLLTWIQYRKKSMQERSLRTLVAATGLGPLVEGFYTWTGSTADDKDLIMPSATLLMIMKAFEMSVESAPESVIQMSLLLGMTASSITTVQFASLFSSFVAGAFIMTEGNFGWITSRSVSNPSHPYYVWLPTKNAPFVRCALGLFSFSSSSFFLFVYSMSLLYRVNERFEPIVVLLGVEFTILLLYKQWQGELFGFSILGQPGRTSTVAGLLSKFLFYFTNCAMPMLSACAPWELGPEVVAVIIGWRFVSASCLIMFSSFGFLTKDDTWLSSEEAIGAYGVAMLFAIGGLILFIGSVDSEFDKSRLWRPQSGKQFIAEMWLTPTIWNRAMKTKDAERWDYVNYAHPMLLPFDHMTPGLELLAAKYGGEDGEEKPEWLAAPAFAPRIREVYRWKNDAALAARAEAALSRLFPSAAAPAASATSKNKVAPST</sequence>
<protein>
    <submittedName>
        <fullName evidence="8">Uncharacterized protein</fullName>
    </submittedName>
</protein>
<keyword evidence="3 7" id="KW-0812">Transmembrane</keyword>
<keyword evidence="4 7" id="KW-1133">Transmembrane helix</keyword>
<evidence type="ECO:0000256" key="7">
    <source>
        <dbReference type="SAM" id="Phobius"/>
    </source>
</evidence>
<dbReference type="Proteomes" id="UP001165060">
    <property type="component" value="Unassembled WGS sequence"/>
</dbReference>
<feature type="region of interest" description="Disordered" evidence="6">
    <location>
        <begin position="47"/>
        <end position="69"/>
    </location>
</feature>
<evidence type="ECO:0000256" key="5">
    <source>
        <dbReference type="ARBA" id="ARBA00023136"/>
    </source>
</evidence>
<feature type="transmembrane region" description="Helical" evidence="7">
    <location>
        <begin position="405"/>
        <end position="422"/>
    </location>
</feature>
<feature type="transmembrane region" description="Helical" evidence="7">
    <location>
        <begin position="512"/>
        <end position="533"/>
    </location>
</feature>
<comment type="similarity">
    <text evidence="2">Belongs to the XK family.</text>
</comment>
<dbReference type="InterPro" id="IPR018629">
    <property type="entry name" value="XK-rel"/>
</dbReference>
<keyword evidence="5 7" id="KW-0472">Membrane</keyword>
<comment type="subcellular location">
    <subcellularLocation>
        <location evidence="1">Membrane</location>
        <topology evidence="1">Multi-pass membrane protein</topology>
    </subcellularLocation>
</comment>
<evidence type="ECO:0000256" key="4">
    <source>
        <dbReference type="ARBA" id="ARBA00022989"/>
    </source>
</evidence>
<feature type="transmembrane region" description="Helical" evidence="7">
    <location>
        <begin position="372"/>
        <end position="393"/>
    </location>
</feature>
<feature type="transmembrane region" description="Helical" evidence="7">
    <location>
        <begin position="222"/>
        <end position="243"/>
    </location>
</feature>
<organism evidence="8 9">
    <name type="scientific">Tetraparma gracilis</name>
    <dbReference type="NCBI Taxonomy" id="2962635"/>
    <lineage>
        <taxon>Eukaryota</taxon>
        <taxon>Sar</taxon>
        <taxon>Stramenopiles</taxon>
        <taxon>Ochrophyta</taxon>
        <taxon>Bolidophyceae</taxon>
        <taxon>Parmales</taxon>
        <taxon>Triparmaceae</taxon>
        <taxon>Tetraparma</taxon>
    </lineage>
</organism>